<protein>
    <submittedName>
        <fullName evidence="1">Protein ADP-ribosyltransferase PARP3</fullName>
    </submittedName>
</protein>
<proteinExistence type="predicted"/>
<keyword evidence="2" id="KW-1185">Reference proteome</keyword>
<evidence type="ECO:0000313" key="1">
    <source>
        <dbReference type="EMBL" id="KAI7982974.1"/>
    </source>
</evidence>
<comment type="caution">
    <text evidence="1">The sequence shown here is derived from an EMBL/GenBank/DDBJ whole genome shotgun (WGS) entry which is preliminary data.</text>
</comment>
<dbReference type="EMBL" id="CM045768">
    <property type="protein sequence ID" value="KAI7982974.1"/>
    <property type="molecule type" value="Genomic_DNA"/>
</dbReference>
<evidence type="ECO:0000313" key="2">
    <source>
        <dbReference type="Proteomes" id="UP001060215"/>
    </source>
</evidence>
<gene>
    <name evidence="1" type="ORF">LOK49_LG15G01869</name>
</gene>
<dbReference type="Proteomes" id="UP001060215">
    <property type="component" value="Chromosome 11"/>
</dbReference>
<sequence length="605" mass="67789">MLLQEKQLRVGLGSYVYNAKKNILVLLNFGGFTYDHFMSHAHSSGDEEKMVTRKQKAEGKTHEDEHSPKKSKPKNDDGHFNGKSTGDSAAEFDNFCKAVTEHLSVAQMLQILEINGQDSSGSDDDVVARWIVTLLIPFYWDCSEWSTCSFNTTDPPRVEELIKLPESVQKSPVSDRDSGSTYKPFVGMVIALSGRLSQTHQYWKSKIEKHGGKVSNSVSGATCLVVSTTERERGGSSKVAEAVERGVPVVSEAWLIDSIEKQEPHICVMQLITVPNTGLHLYYTKGRASDDTKAEERLEERENVDGAVKEFAKLFEELTGNEFEPWEREKKFQKKPQKFYPVDMGDGGDVRHGGLGLRQKGVAVAHCKLDPFVANFMKVLCSQEIYRYALVEMGLDSPDLPMAMLSDVHLKRCEAILLQYVETVKTLKETRQKPRAVWLDFSMKWFTLLHSTRPFIFHDYNDLAHHSYGVSVDKIFAAELSACPSYDEIKKMPNKALLWRGTQSSNLLRHLHKGLLPSICSLPVQGYMLGRAIICSDAAAEATTYGFTAVDRPDGFLVLAIASLGEQITEYNRTPEAEVSIRFLVAVKYEEQGVKKGRNPGSEKT</sequence>
<name>A0ACC0F2Y1_9ERIC</name>
<accession>A0ACC0F2Y1</accession>
<reference evidence="1 2" key="1">
    <citation type="journal article" date="2022" name="Plant J.">
        <title>Chromosome-level genome of Camellia lanceoleosa provides a valuable resource for understanding genome evolution and self-incompatibility.</title>
        <authorList>
            <person name="Gong W."/>
            <person name="Xiao S."/>
            <person name="Wang L."/>
            <person name="Liao Z."/>
            <person name="Chang Y."/>
            <person name="Mo W."/>
            <person name="Hu G."/>
            <person name="Li W."/>
            <person name="Zhao G."/>
            <person name="Zhu H."/>
            <person name="Hu X."/>
            <person name="Ji K."/>
            <person name="Xiang X."/>
            <person name="Song Q."/>
            <person name="Yuan D."/>
            <person name="Jin S."/>
            <person name="Zhang L."/>
        </authorList>
    </citation>
    <scope>NUCLEOTIDE SEQUENCE [LARGE SCALE GENOMIC DNA]</scope>
    <source>
        <strain evidence="1">SQ_2022a</strain>
    </source>
</reference>
<organism evidence="1 2">
    <name type="scientific">Camellia lanceoleosa</name>
    <dbReference type="NCBI Taxonomy" id="1840588"/>
    <lineage>
        <taxon>Eukaryota</taxon>
        <taxon>Viridiplantae</taxon>
        <taxon>Streptophyta</taxon>
        <taxon>Embryophyta</taxon>
        <taxon>Tracheophyta</taxon>
        <taxon>Spermatophyta</taxon>
        <taxon>Magnoliopsida</taxon>
        <taxon>eudicotyledons</taxon>
        <taxon>Gunneridae</taxon>
        <taxon>Pentapetalae</taxon>
        <taxon>asterids</taxon>
        <taxon>Ericales</taxon>
        <taxon>Theaceae</taxon>
        <taxon>Camellia</taxon>
    </lineage>
</organism>